<evidence type="ECO:0000256" key="1">
    <source>
        <dbReference type="SAM" id="MobiDB-lite"/>
    </source>
</evidence>
<organism evidence="3 4">
    <name type="scientific">Streptosporangium canum</name>
    <dbReference type="NCBI Taxonomy" id="324952"/>
    <lineage>
        <taxon>Bacteria</taxon>
        <taxon>Bacillati</taxon>
        <taxon>Actinomycetota</taxon>
        <taxon>Actinomycetes</taxon>
        <taxon>Streptosporangiales</taxon>
        <taxon>Streptosporangiaceae</taxon>
        <taxon>Streptosporangium</taxon>
    </lineage>
</organism>
<evidence type="ECO:0008006" key="5">
    <source>
        <dbReference type="Google" id="ProtNLM"/>
    </source>
</evidence>
<name>A0A1I3VQI2_9ACTN</name>
<feature type="region of interest" description="Disordered" evidence="1">
    <location>
        <begin position="395"/>
        <end position="426"/>
    </location>
</feature>
<feature type="compositionally biased region" description="Low complexity" evidence="1">
    <location>
        <begin position="266"/>
        <end position="278"/>
    </location>
</feature>
<feature type="region of interest" description="Disordered" evidence="1">
    <location>
        <begin position="205"/>
        <end position="354"/>
    </location>
</feature>
<sequence>MATIAPIVSVSALLAVASPAQAVARLDIPSRVTSNRAVTLSGTVDPLFDAVLFINGRQVAKGDRKVSYSWDPRDRPNGRYEIKVEQRGKLLGAEWHQAGKTLTQAVPPATPSGVAVRLRGGKAMVTWRKGSEPDLRGYQLSTSQTGKVGSVRVGSACSGGWCRATLSVPAKAAGRRIGFTVRALRGNGNGGTLTSGDSAVASVSIPAPRAPRTSQDTESQNAGTGKTTEKTTGSRNGTTQQNTGRSTGSPQSGKTDGKQRSGVQDLPRLPAKKPATAPTRPPGTADVPTKAPGSRDAVEDDGNVAQPPAKRDKKGDAARGESRDEEEPTPDSAITGTDVAPATKTSVTARSSETPAEGIGQYGIVIAGALILLLLGAHGGAWVRRKLLAADAGAGAAATPPASGGDGPPTAAARATGDTGPVAATAAPRRPAVILAVVKTRQVQPVPANPSSVHPPSARQGPASSPVRQAPARRISVHAEDAPSEQASVRRFSVHAEGAPSEQAPARHLSAHGQHVLAEQVPGRAEPGSEPVPEPRAEPVHLTLPVAAPIPEVAAVTPVAVRIGDQWDGYLPPAPRSMEDSGFWERPQPGATDFWAADDKEEDDPSYSGGRRVLGDG</sequence>
<evidence type="ECO:0000313" key="3">
    <source>
        <dbReference type="EMBL" id="SFJ96517.1"/>
    </source>
</evidence>
<dbReference type="EMBL" id="FOQY01000014">
    <property type="protein sequence ID" value="SFJ96517.1"/>
    <property type="molecule type" value="Genomic_DNA"/>
</dbReference>
<protein>
    <recommendedName>
        <fullName evidence="5">Fibronectin type-III domain-containing protein</fullName>
    </recommendedName>
</protein>
<gene>
    <name evidence="3" type="ORF">SAMN05216275_114184</name>
</gene>
<evidence type="ECO:0000256" key="2">
    <source>
        <dbReference type="SAM" id="SignalP"/>
    </source>
</evidence>
<dbReference type="Proteomes" id="UP000199111">
    <property type="component" value="Unassembled WGS sequence"/>
</dbReference>
<keyword evidence="4" id="KW-1185">Reference proteome</keyword>
<proteinExistence type="predicted"/>
<feature type="compositionally biased region" description="Polar residues" evidence="1">
    <location>
        <begin position="212"/>
        <end position="222"/>
    </location>
</feature>
<feature type="compositionally biased region" description="Low complexity" evidence="1">
    <location>
        <begin position="395"/>
        <end position="413"/>
    </location>
</feature>
<accession>A0A1I3VQI2</accession>
<dbReference type="AlphaFoldDB" id="A0A1I3VQI2"/>
<feature type="signal peptide" evidence="2">
    <location>
        <begin position="1"/>
        <end position="22"/>
    </location>
</feature>
<feature type="compositionally biased region" description="Basic and acidic residues" evidence="1">
    <location>
        <begin position="309"/>
        <end position="322"/>
    </location>
</feature>
<feature type="chain" id="PRO_5011521442" description="Fibronectin type-III domain-containing protein" evidence="2">
    <location>
        <begin position="23"/>
        <end position="617"/>
    </location>
</feature>
<feature type="compositionally biased region" description="Polar residues" evidence="1">
    <location>
        <begin position="234"/>
        <end position="254"/>
    </location>
</feature>
<feature type="compositionally biased region" description="Polar residues" evidence="1">
    <location>
        <begin position="343"/>
        <end position="354"/>
    </location>
</feature>
<keyword evidence="2" id="KW-0732">Signal</keyword>
<feature type="region of interest" description="Disordered" evidence="1">
    <location>
        <begin position="445"/>
        <end position="487"/>
    </location>
</feature>
<feature type="region of interest" description="Disordered" evidence="1">
    <location>
        <begin position="571"/>
        <end position="617"/>
    </location>
</feature>
<reference evidence="4" key="1">
    <citation type="submission" date="2016-10" db="EMBL/GenBank/DDBJ databases">
        <authorList>
            <person name="Varghese N."/>
            <person name="Submissions S."/>
        </authorList>
    </citation>
    <scope>NUCLEOTIDE SEQUENCE [LARGE SCALE GENOMIC DNA]</scope>
    <source>
        <strain evidence="4">CGMCC 4.2126</strain>
    </source>
</reference>
<feature type="compositionally biased region" description="Low complexity" evidence="1">
    <location>
        <begin position="223"/>
        <end position="233"/>
    </location>
</feature>
<evidence type="ECO:0000313" key="4">
    <source>
        <dbReference type="Proteomes" id="UP000199111"/>
    </source>
</evidence>